<protein>
    <submittedName>
        <fullName evidence="1">Uncharacterized protein</fullName>
    </submittedName>
</protein>
<sequence length="91" mass="10010">MIPAATRPATFQCLRLWETRPLVPWPHDRLVLNPVRPVDVDALLDQAATLGPGKAPEGLAPVFQLGDDVPDHVPVPARPWQSRSMICRTIG</sequence>
<keyword evidence="2" id="KW-1185">Reference proteome</keyword>
<accession>A0A517MQJ5</accession>
<dbReference type="EMBL" id="CP036263">
    <property type="protein sequence ID" value="QDS97160.1"/>
    <property type="molecule type" value="Genomic_DNA"/>
</dbReference>
<gene>
    <name evidence="1" type="ORF">HG15A2_04200</name>
</gene>
<dbReference type="KEGG" id="amob:HG15A2_04200"/>
<organism evidence="1 2">
    <name type="scientific">Adhaeretor mobilis</name>
    <dbReference type="NCBI Taxonomy" id="1930276"/>
    <lineage>
        <taxon>Bacteria</taxon>
        <taxon>Pseudomonadati</taxon>
        <taxon>Planctomycetota</taxon>
        <taxon>Planctomycetia</taxon>
        <taxon>Pirellulales</taxon>
        <taxon>Lacipirellulaceae</taxon>
        <taxon>Adhaeretor</taxon>
    </lineage>
</organism>
<proteinExistence type="predicted"/>
<reference evidence="1 2" key="1">
    <citation type="submission" date="2019-02" db="EMBL/GenBank/DDBJ databases">
        <title>Deep-cultivation of Planctomycetes and their phenomic and genomic characterization uncovers novel biology.</title>
        <authorList>
            <person name="Wiegand S."/>
            <person name="Jogler M."/>
            <person name="Boedeker C."/>
            <person name="Pinto D."/>
            <person name="Vollmers J."/>
            <person name="Rivas-Marin E."/>
            <person name="Kohn T."/>
            <person name="Peeters S.H."/>
            <person name="Heuer A."/>
            <person name="Rast P."/>
            <person name="Oberbeckmann S."/>
            <person name="Bunk B."/>
            <person name="Jeske O."/>
            <person name="Meyerdierks A."/>
            <person name="Storesund J.E."/>
            <person name="Kallscheuer N."/>
            <person name="Luecker S."/>
            <person name="Lage O.M."/>
            <person name="Pohl T."/>
            <person name="Merkel B.J."/>
            <person name="Hornburger P."/>
            <person name="Mueller R.-W."/>
            <person name="Bruemmer F."/>
            <person name="Labrenz M."/>
            <person name="Spormann A.M."/>
            <person name="Op den Camp H."/>
            <person name="Overmann J."/>
            <person name="Amann R."/>
            <person name="Jetten M.S.M."/>
            <person name="Mascher T."/>
            <person name="Medema M.H."/>
            <person name="Devos D.P."/>
            <person name="Kaster A.-K."/>
            <person name="Ovreas L."/>
            <person name="Rohde M."/>
            <person name="Galperin M.Y."/>
            <person name="Jogler C."/>
        </authorList>
    </citation>
    <scope>NUCLEOTIDE SEQUENCE [LARGE SCALE GENOMIC DNA]</scope>
    <source>
        <strain evidence="1 2">HG15A2</strain>
    </source>
</reference>
<evidence type="ECO:0000313" key="1">
    <source>
        <dbReference type="EMBL" id="QDS97160.1"/>
    </source>
</evidence>
<dbReference type="Proteomes" id="UP000319852">
    <property type="component" value="Chromosome"/>
</dbReference>
<name>A0A517MQJ5_9BACT</name>
<evidence type="ECO:0000313" key="2">
    <source>
        <dbReference type="Proteomes" id="UP000319852"/>
    </source>
</evidence>
<dbReference type="AlphaFoldDB" id="A0A517MQJ5"/>